<dbReference type="PANTHER" id="PTHR12056:SF2">
    <property type="entry name" value="GEO11084P1"/>
    <property type="match status" value="1"/>
</dbReference>
<keyword evidence="7" id="KW-0472">Membrane</keyword>
<dbReference type="GO" id="GO:0005666">
    <property type="term" value="C:RNA polymerase III complex"/>
    <property type="evidence" value="ECO:0007669"/>
    <property type="project" value="TreeGrafter"/>
</dbReference>
<organism evidence="8 9">
    <name type="scientific">Musa troglodytarum</name>
    <name type="common">fe'i banana</name>
    <dbReference type="NCBI Taxonomy" id="320322"/>
    <lineage>
        <taxon>Eukaryota</taxon>
        <taxon>Viridiplantae</taxon>
        <taxon>Streptophyta</taxon>
        <taxon>Embryophyta</taxon>
        <taxon>Tracheophyta</taxon>
        <taxon>Spermatophyta</taxon>
        <taxon>Magnoliopsida</taxon>
        <taxon>Liliopsida</taxon>
        <taxon>Zingiberales</taxon>
        <taxon>Musaceae</taxon>
        <taxon>Musa</taxon>
    </lineage>
</organism>
<keyword evidence="3" id="KW-0862">Zinc</keyword>
<evidence type="ECO:0000256" key="5">
    <source>
        <dbReference type="ARBA" id="ARBA00025770"/>
    </source>
</evidence>
<feature type="compositionally biased region" description="Polar residues" evidence="6">
    <location>
        <begin position="70"/>
        <end position="79"/>
    </location>
</feature>
<feature type="region of interest" description="Disordered" evidence="6">
    <location>
        <begin position="70"/>
        <end position="137"/>
    </location>
</feature>
<dbReference type="SUPFAM" id="SSF63393">
    <property type="entry name" value="RNA polymerase subunits"/>
    <property type="match status" value="1"/>
</dbReference>
<dbReference type="InterPro" id="IPR039747">
    <property type="entry name" value="RPABC4"/>
</dbReference>
<evidence type="ECO:0000256" key="2">
    <source>
        <dbReference type="ARBA" id="ARBA00022723"/>
    </source>
</evidence>
<keyword evidence="4" id="KW-0539">Nucleus</keyword>
<keyword evidence="7" id="KW-1133">Transmembrane helix</keyword>
<feature type="transmembrane region" description="Helical" evidence="7">
    <location>
        <begin position="273"/>
        <end position="294"/>
    </location>
</feature>
<sequence>MDVTARRPPRRRPPPRASHVGGRGSFPREAGTTKPRHQTLAVKKALRQTSGRPPIDTYANEFWRSITRNFRNPTATTAKSESRSSSRRPVNRSAIRRRMTGPVRARSRRLSELCKRRQRLQTSPKRSRSSSFCSRVSTARSSSSVRASFMQTITLSSFGRLQIRRTKAPTKRGVSVWRPRAASPPLPSPPLLAGESFAVASWSESVGSTGSLASHPGLARVTLSPNINTSGGLLASARLRCHCGAENTLKPGDVIQCRECGYRILYKKRTRRVVVGLLQLLLWILAMATAQHHLVEVEYDESDTTVQHQQGLRHLGRRACFVTW</sequence>
<dbReference type="Gene3D" id="2.20.28.30">
    <property type="entry name" value="RNA polymerase ii, chain L"/>
    <property type="match status" value="1"/>
</dbReference>
<dbReference type="GO" id="GO:0003677">
    <property type="term" value="F:DNA binding"/>
    <property type="evidence" value="ECO:0007669"/>
    <property type="project" value="InterPro"/>
</dbReference>
<accession>A0A9E7EMW9</accession>
<dbReference type="AlphaFoldDB" id="A0A9E7EMW9"/>
<comment type="subcellular location">
    <subcellularLocation>
        <location evidence="1">Nucleus</location>
    </subcellularLocation>
</comment>
<dbReference type="GO" id="GO:0005736">
    <property type="term" value="C:RNA polymerase I complex"/>
    <property type="evidence" value="ECO:0007669"/>
    <property type="project" value="TreeGrafter"/>
</dbReference>
<comment type="similarity">
    <text evidence="5">Belongs to the archaeal Rpo12/eukaryotic RPC10 RNA polymerase subunit family.</text>
</comment>
<dbReference type="SMART" id="SM00659">
    <property type="entry name" value="RPOLCX"/>
    <property type="match status" value="1"/>
</dbReference>
<evidence type="ECO:0000256" key="7">
    <source>
        <dbReference type="SAM" id="Phobius"/>
    </source>
</evidence>
<evidence type="ECO:0000256" key="4">
    <source>
        <dbReference type="ARBA" id="ARBA00023242"/>
    </source>
</evidence>
<protein>
    <submittedName>
        <fullName evidence="8">RPOLCX</fullName>
    </submittedName>
</protein>
<dbReference type="InterPro" id="IPR006591">
    <property type="entry name" value="RNAP_P/RPABC4"/>
</dbReference>
<feature type="compositionally biased region" description="Basic residues" evidence="6">
    <location>
        <begin position="85"/>
        <end position="99"/>
    </location>
</feature>
<dbReference type="GO" id="GO:0008270">
    <property type="term" value="F:zinc ion binding"/>
    <property type="evidence" value="ECO:0007669"/>
    <property type="project" value="InterPro"/>
</dbReference>
<feature type="region of interest" description="Disordered" evidence="6">
    <location>
        <begin position="1"/>
        <end position="39"/>
    </location>
</feature>
<gene>
    <name evidence="8" type="ORF">MUK42_01653</name>
</gene>
<dbReference type="GO" id="GO:0005665">
    <property type="term" value="C:RNA polymerase II, core complex"/>
    <property type="evidence" value="ECO:0007669"/>
    <property type="project" value="TreeGrafter"/>
</dbReference>
<evidence type="ECO:0000313" key="9">
    <source>
        <dbReference type="Proteomes" id="UP001055439"/>
    </source>
</evidence>
<dbReference type="GO" id="GO:0006351">
    <property type="term" value="P:DNA-templated transcription"/>
    <property type="evidence" value="ECO:0007669"/>
    <property type="project" value="InterPro"/>
</dbReference>
<dbReference type="EMBL" id="CP097503">
    <property type="protein sequence ID" value="URD78753.1"/>
    <property type="molecule type" value="Genomic_DNA"/>
</dbReference>
<dbReference type="Pfam" id="PF03604">
    <property type="entry name" value="Zn_ribbon_RPAB4"/>
    <property type="match status" value="1"/>
</dbReference>
<evidence type="ECO:0000256" key="1">
    <source>
        <dbReference type="ARBA" id="ARBA00004123"/>
    </source>
</evidence>
<dbReference type="PANTHER" id="PTHR12056">
    <property type="entry name" value="DNA-DIRECTED RNA POLYMERASES I, II, AND III"/>
    <property type="match status" value="1"/>
</dbReference>
<dbReference type="OrthoDB" id="5585087at2759"/>
<dbReference type="InterPro" id="IPR029040">
    <property type="entry name" value="RPABC4/Spt4"/>
</dbReference>
<evidence type="ECO:0000313" key="8">
    <source>
        <dbReference type="EMBL" id="URD78753.1"/>
    </source>
</evidence>
<dbReference type="Proteomes" id="UP001055439">
    <property type="component" value="Chromosome 10"/>
</dbReference>
<name>A0A9E7EMW9_9LILI</name>
<keyword evidence="9" id="KW-1185">Reference proteome</keyword>
<evidence type="ECO:0000256" key="3">
    <source>
        <dbReference type="ARBA" id="ARBA00022833"/>
    </source>
</evidence>
<keyword evidence="2" id="KW-0479">Metal-binding</keyword>
<evidence type="ECO:0000256" key="6">
    <source>
        <dbReference type="SAM" id="MobiDB-lite"/>
    </source>
</evidence>
<dbReference type="GO" id="GO:0003899">
    <property type="term" value="F:DNA-directed RNA polymerase activity"/>
    <property type="evidence" value="ECO:0007669"/>
    <property type="project" value="InterPro"/>
</dbReference>
<keyword evidence="7" id="KW-0812">Transmembrane</keyword>
<reference evidence="8" key="1">
    <citation type="submission" date="2022-05" db="EMBL/GenBank/DDBJ databases">
        <title>The Musa troglodytarum L. genome provides insights into the mechanism of non-climacteric behaviour and enrichment of carotenoids.</title>
        <authorList>
            <person name="Wang J."/>
        </authorList>
    </citation>
    <scope>NUCLEOTIDE SEQUENCE</scope>
    <source>
        <tissue evidence="8">Leaf</tissue>
    </source>
</reference>
<proteinExistence type="inferred from homology"/>